<comment type="PTM">
    <text evidence="11">Myristoylation and palmitoylation (probably on one or more of the nearby cysteines at the N-terminus) enable membrane-binding and Golgi apparatus-specific targeting and are essential for efficient packaging.</text>
</comment>
<evidence type="ECO:0000256" key="1">
    <source>
        <dbReference type="ARBA" id="ARBA00022511"/>
    </source>
</evidence>
<keyword evidence="6 11" id="KW-0946">Virion</keyword>
<feature type="compositionally biased region" description="Low complexity" evidence="12">
    <location>
        <begin position="48"/>
        <end position="61"/>
    </location>
</feature>
<evidence type="ECO:0000256" key="11">
    <source>
        <dbReference type="HAMAP-Rule" id="MF_04040"/>
    </source>
</evidence>
<dbReference type="EMBL" id="FJ478159">
    <property type="protein sequence ID" value="ACT88347.1"/>
    <property type="molecule type" value="Genomic_DNA"/>
</dbReference>
<keyword evidence="8 11" id="KW-0472">Membrane</keyword>
<evidence type="ECO:0000256" key="4">
    <source>
        <dbReference type="ARBA" id="ARBA00022707"/>
    </source>
</evidence>
<evidence type="ECO:0000313" key="15">
    <source>
        <dbReference type="EMBL" id="AVR53440.1"/>
    </source>
</evidence>
<evidence type="ECO:0000256" key="12">
    <source>
        <dbReference type="SAM" id="MobiDB-lite"/>
    </source>
</evidence>
<evidence type="ECO:0000313" key="17">
    <source>
        <dbReference type="Proteomes" id="UP000149016"/>
    </source>
</evidence>
<evidence type="ECO:0000313" key="14">
    <source>
        <dbReference type="EMBL" id="ANG65608.1"/>
    </source>
</evidence>
<dbReference type="GO" id="GO:0019033">
    <property type="term" value="C:viral tegument"/>
    <property type="evidence" value="ECO:0007669"/>
    <property type="project" value="UniProtKB-SubCell"/>
</dbReference>
<keyword evidence="7 11" id="KW-1043">Host membrane</keyword>
<name>D1FXX1_FHV1</name>
<evidence type="ECO:0000256" key="7">
    <source>
        <dbReference type="ARBA" id="ARBA00022870"/>
    </source>
</evidence>
<evidence type="ECO:0000313" key="13">
    <source>
        <dbReference type="EMBL" id="ACT88347.1"/>
    </source>
</evidence>
<evidence type="ECO:0000256" key="3">
    <source>
        <dbReference type="ARBA" id="ARBA00022580"/>
    </source>
</evidence>
<keyword evidence="3 11" id="KW-0920">Virion tegument</keyword>
<keyword evidence="10 11" id="KW-0449">Lipoprotein</keyword>
<dbReference type="GO" id="GO:0055036">
    <property type="term" value="C:virion membrane"/>
    <property type="evidence" value="ECO:0007669"/>
    <property type="project" value="UniProtKB-SubCell"/>
</dbReference>
<dbReference type="InterPro" id="IPR024351">
    <property type="entry name" value="Tegument_UL11_Herpesvir"/>
</dbReference>
<dbReference type="GO" id="GO:0044178">
    <property type="term" value="C:host cell Golgi membrane"/>
    <property type="evidence" value="ECO:0007669"/>
    <property type="project" value="UniProtKB-SubCell"/>
</dbReference>
<accession>D1FXX1</accession>
<keyword evidence="9 11" id="KW-0564">Palmitate</keyword>
<proteinExistence type="evidence at transcript level"/>
<evidence type="ECO:0000256" key="8">
    <source>
        <dbReference type="ARBA" id="ARBA00023136"/>
    </source>
</evidence>
<dbReference type="Proteomes" id="UP000098246">
    <property type="component" value="Segment"/>
</dbReference>
<dbReference type="GO" id="GO:0009653">
    <property type="term" value="P:anatomical structure morphogenesis"/>
    <property type="evidence" value="ECO:0007669"/>
    <property type="project" value="UniProtKB-UniRule"/>
</dbReference>
<reference evidence="15" key="4">
    <citation type="submission" date="2018-03" db="EMBL/GenBank/DDBJ databases">
        <title>Feline Herpesvirus 1 isolate HR-1.</title>
        <authorList>
            <person name="Tian J."/>
            <person name="Liu Y."/>
            <person name="Liu X."/>
            <person name="Sun X."/>
            <person name="Zhang J."/>
            <person name="Qu L."/>
        </authorList>
    </citation>
    <scope>NUCLEOTIDE SEQUENCE</scope>
    <source>
        <strain evidence="15">HR-1</strain>
    </source>
</reference>
<sequence>MGQKFSCSWCRKNHLLMHNGETMSLDPSFFEDFSLDEDWDSLHNIIHQQPPVKVQPVQKPSSRSHKKSKRPRYDPY</sequence>
<comment type="subunit">
    <text evidence="11">Interacts with cytoplasmic envelopment protein 2; this interaction is essential for the proper localization of each protein to the assembly complex and thus for the production of infectious virus.</text>
</comment>
<dbReference type="GO" id="GO:0046760">
    <property type="term" value="P:viral budding from Golgi membrane"/>
    <property type="evidence" value="ECO:0007669"/>
    <property type="project" value="UniProtKB-UniRule"/>
</dbReference>
<feature type="region of interest" description="Disordered" evidence="12">
    <location>
        <begin position="48"/>
        <end position="76"/>
    </location>
</feature>
<dbReference type="KEGG" id="vg:8658578"/>
<dbReference type="OrthoDB" id="28008at10239"/>
<feature type="initiator methionine" description="Removed; by host" evidence="11">
    <location>
        <position position="1"/>
    </location>
</feature>
<keyword evidence="2 11" id="KW-0597">Phosphoprotein</keyword>
<comment type="function">
    <text evidence="11">Plays an important role in the cytoplasmic envelopment of tegument proteins and capsids during the assembly and egress processes. Participates also in viral entry at the fusion step probably by regulating the core fusion machinery.</text>
</comment>
<dbReference type="EMBL" id="MH027329">
    <property type="protein sequence ID" value="AVR53440.1"/>
    <property type="molecule type" value="mRNA"/>
</dbReference>
<keyword evidence="1 11" id="KW-1032">Host cell membrane</keyword>
<keyword evidence="17" id="KW-1185">Reference proteome</keyword>
<reference evidence="13" key="1">
    <citation type="submission" date="2009-12" db="EMBL/GenBank/DDBJ databases">
        <authorList>
            <person name="Tai S.-H."/>
            <person name="Niikura M."/>
            <person name="Cheng H.H."/>
            <person name="Kruger J.M."/>
            <person name="Wise A.G."/>
            <person name="Maes R.K."/>
        </authorList>
    </citation>
    <scope>NUCLEOTIDE SEQUENCE</scope>
    <source>
        <strain evidence="13">C-27</strain>
    </source>
</reference>
<keyword evidence="5 11" id="KW-1040">Host Golgi apparatus</keyword>
<dbReference type="GeneID" id="8658578"/>
<dbReference type="HAMAP" id="MF_04040">
    <property type="entry name" value="HSV_CEP3_alphahv"/>
    <property type="match status" value="1"/>
</dbReference>
<keyword evidence="4 11" id="KW-0519">Myristate</keyword>
<comment type="PTM">
    <text evidence="11">Phosphorylated. Phosphorylation does not seem to be required for recycling to the host Golgi apparatus. Packaging is selective for underphosphorylated forms.</text>
</comment>
<dbReference type="RefSeq" id="YP_003331570.1">
    <property type="nucleotide sequence ID" value="NC_013590.2"/>
</dbReference>
<dbReference type="GO" id="GO:0020002">
    <property type="term" value="C:host cell plasma membrane"/>
    <property type="evidence" value="ECO:0007669"/>
    <property type="project" value="UniProtKB-SubCell"/>
</dbReference>
<evidence type="ECO:0000256" key="6">
    <source>
        <dbReference type="ARBA" id="ARBA00022844"/>
    </source>
</evidence>
<dbReference type="Proteomes" id="UP000149016">
    <property type="component" value="Segment"/>
</dbReference>
<dbReference type="EMBL" id="KR296657">
    <property type="protein sequence ID" value="ANG65608.1"/>
    <property type="molecule type" value="Genomic_DNA"/>
</dbReference>
<feature type="lipid moiety-binding region" description="N-myristoyl glycine; by host" evidence="11">
    <location>
        <position position="2"/>
    </location>
</feature>
<reference evidence="13 17" key="2">
    <citation type="journal article" date="2010" name="Virology">
        <title>Complete genomic sequence and an infectious BAC clone of feline herpesvirus-1 (FHV-1).</title>
        <authorList>
            <person name="Tai S.H."/>
            <person name="Niikura M."/>
            <person name="Cheng H.H."/>
            <person name="Kruger J.M."/>
            <person name="Wise A.G."/>
            <person name="Maes R.K."/>
        </authorList>
    </citation>
    <scope>NUCLEOTIDE SEQUENCE [LARGE SCALE GENOMIC DNA]</scope>
    <source>
        <strain evidence="13">C-27</strain>
    </source>
</reference>
<feature type="region of interest" description="Asp/Glu-rich (acidic)" evidence="11">
    <location>
        <begin position="34"/>
        <end position="40"/>
    </location>
</feature>
<evidence type="ECO:0000256" key="10">
    <source>
        <dbReference type="ARBA" id="ARBA00023288"/>
    </source>
</evidence>
<evidence type="ECO:0000313" key="16">
    <source>
        <dbReference type="Proteomes" id="UP000098246"/>
    </source>
</evidence>
<organism evidence="13 17">
    <name type="scientific">Feline herpesvirus 1</name>
    <name type="common">FeHV-1</name>
    <name type="synonym">Feline viral rhinotracheitis virus</name>
    <dbReference type="NCBI Taxonomy" id="10334"/>
    <lineage>
        <taxon>Viruses</taxon>
        <taxon>Duplodnaviria</taxon>
        <taxon>Heunggongvirae</taxon>
        <taxon>Peploviricota</taxon>
        <taxon>Herviviricetes</taxon>
        <taxon>Herpesvirales</taxon>
        <taxon>Orthoherpesviridae</taxon>
        <taxon>Alphaherpesvirinae</taxon>
        <taxon>Varicellovirus</taxon>
        <taxon>Varicellovirus felidalpha1</taxon>
    </lineage>
</organism>
<reference evidence="14 16" key="3">
    <citation type="submission" date="2015-04" db="EMBL/GenBank/DDBJ databases">
        <title>Diversity among historical and modern clinical isolates of feline herpesvirus 1.</title>
        <authorList>
            <person name="Vaz P.K."/>
            <person name="Job N."/>
            <person name="Horsington J."/>
            <person name="Hartley C.A."/>
            <person name="Ficorilli N."/>
            <person name="Browning G.F."/>
            <person name="Devlin J.M."/>
        </authorList>
    </citation>
    <scope>NUCLEOTIDE SEQUENCE [LARGE SCALE GENOMIC DNA]</scope>
    <source>
        <strain evidence="14">Feligen</strain>
    </source>
</reference>
<dbReference type="Pfam" id="PF11094">
    <property type="entry name" value="UL11"/>
    <property type="match status" value="1"/>
</dbReference>
<evidence type="ECO:0000256" key="5">
    <source>
        <dbReference type="ARBA" id="ARBA00022812"/>
    </source>
</evidence>
<gene>
    <name evidence="13" type="primary">UL11</name>
</gene>
<comment type="subcellular location">
    <subcellularLocation>
        <location evidence="11">Virion tegument</location>
    </subcellularLocation>
    <subcellularLocation>
        <location evidence="11">Virion membrane</location>
        <topology evidence="11">Lipid-anchor</topology>
    </subcellularLocation>
    <subcellularLocation>
        <location evidence="11">Host cell membrane</location>
        <topology evidence="11">Lipid-anchor</topology>
        <orientation evidence="11">Cytoplasmic side</orientation>
    </subcellularLocation>
    <subcellularLocation>
        <location evidence="11">Host Golgi apparatus membrane</location>
        <topology evidence="11">Lipid-anchor</topology>
        <orientation evidence="11">Cytoplasmic side</orientation>
    </subcellularLocation>
    <text evidence="11">Virion membrane-associated tegument protein. Associates with host membrane lipids rafts. During virion morphogenesis, this protein probably accumulates in the endosomes and trans-Golgi where secondary envelopment occurs. It is probably transported to the cell surface from where it is endocytosed and directed to the trans-Golgi network (TGN).</text>
</comment>
<evidence type="ECO:0000256" key="9">
    <source>
        <dbReference type="ARBA" id="ARBA00023139"/>
    </source>
</evidence>
<evidence type="ECO:0000256" key="2">
    <source>
        <dbReference type="ARBA" id="ARBA00022553"/>
    </source>
</evidence>
<comment type="caution">
    <text evidence="11">Lacks conserved residue(s) required for the propagation of feature annotation.</text>
</comment>
<comment type="similarity">
    <text evidence="11">Belongs to the herpesviridae cytoplasmic envelopment protein 3 family.</text>
</comment>
<protein>
    <recommendedName>
        <fullName evidence="11">Cytoplasmic envelopment protein 3</fullName>
    </recommendedName>
</protein>
<organismHost>
    <name type="scientific">Felidae</name>
    <name type="common">cat family</name>
    <dbReference type="NCBI Taxonomy" id="9681"/>
</organismHost>